<protein>
    <submittedName>
        <fullName evidence="1">Uncharacterized protein</fullName>
    </submittedName>
</protein>
<organism evidence="1 2">
    <name type="scientific">Saitozyma podzolica</name>
    <dbReference type="NCBI Taxonomy" id="1890683"/>
    <lineage>
        <taxon>Eukaryota</taxon>
        <taxon>Fungi</taxon>
        <taxon>Dikarya</taxon>
        <taxon>Basidiomycota</taxon>
        <taxon>Agaricomycotina</taxon>
        <taxon>Tremellomycetes</taxon>
        <taxon>Tremellales</taxon>
        <taxon>Trimorphomycetaceae</taxon>
        <taxon>Saitozyma</taxon>
    </lineage>
</organism>
<evidence type="ECO:0000313" key="2">
    <source>
        <dbReference type="Proteomes" id="UP000279259"/>
    </source>
</evidence>
<dbReference type="EMBL" id="RSCD01000005">
    <property type="protein sequence ID" value="RSH92826.1"/>
    <property type="molecule type" value="Genomic_DNA"/>
</dbReference>
<dbReference type="OrthoDB" id="10315495at2759"/>
<sequence length="229" mass="25697">MSSQGTTSSSGATSSGTHKLVPHALHYTIVTRSCTTWNKQEGRYEHPTRIYLLSPSTSDAPSMDGATAAGILEMVEKGVHLVSRMRQTALASCFRDQDTEAEGWAANMRRVYGNDKNLPHRHYTVQDEAELSRTLAGEPELQTTANPSDSSVTQEEYERFVKQTRMWTSVIRYKVEFPDANAAEFRAAWPEESEWERNAVAEKSMLQVLTRCCGGLSMDLDRERARLDS</sequence>
<comment type="caution">
    <text evidence="1">The sequence shown here is derived from an EMBL/GenBank/DDBJ whole genome shotgun (WGS) entry which is preliminary data.</text>
</comment>
<dbReference type="Proteomes" id="UP000279259">
    <property type="component" value="Unassembled WGS sequence"/>
</dbReference>
<gene>
    <name evidence="1" type="ORF">EHS25_008272</name>
</gene>
<dbReference type="AlphaFoldDB" id="A0A427YP52"/>
<reference evidence="1 2" key="1">
    <citation type="submission" date="2018-11" db="EMBL/GenBank/DDBJ databases">
        <title>Genome sequence of Saitozyma podzolica DSM 27192.</title>
        <authorList>
            <person name="Aliyu H."/>
            <person name="Gorte O."/>
            <person name="Ochsenreither K."/>
        </authorList>
    </citation>
    <scope>NUCLEOTIDE SEQUENCE [LARGE SCALE GENOMIC DNA]</scope>
    <source>
        <strain evidence="1 2">DSM 27192</strain>
    </source>
</reference>
<accession>A0A427YP52</accession>
<evidence type="ECO:0000313" key="1">
    <source>
        <dbReference type="EMBL" id="RSH92826.1"/>
    </source>
</evidence>
<keyword evidence="2" id="KW-1185">Reference proteome</keyword>
<name>A0A427YP52_9TREE</name>
<proteinExistence type="predicted"/>